<accession>A0ABQ4V126</accession>
<comment type="caution">
    <text evidence="1">The sequence shown here is derived from an EMBL/GenBank/DDBJ whole genome shotgun (WGS) entry which is preliminary data.</text>
</comment>
<dbReference type="Gene3D" id="1.10.3210.10">
    <property type="entry name" value="Hypothetical protein af1432"/>
    <property type="match status" value="1"/>
</dbReference>
<protein>
    <submittedName>
        <fullName evidence="1">Uncharacterized protein</fullName>
    </submittedName>
</protein>
<name>A0ABQ4V126_9HYPH</name>
<dbReference type="RefSeq" id="WP_238308700.1">
    <property type="nucleotide sequence ID" value="NZ_BPRE01000020.1"/>
</dbReference>
<evidence type="ECO:0000313" key="2">
    <source>
        <dbReference type="Proteomes" id="UP001055093"/>
    </source>
</evidence>
<sequence length="188" mass="21200">MLQTSCPTPGPSVYFGSGRRIDAYNFEAHDLPVPLIGRGLSRLARFGGAGDREISVAQHSYLLSFLVGPCQHQQRAALIHDVPELFTGEVPRPFKVLCEGIRQVDACCMGRLGHVFGVPAWAFDAIKPFDSRISYDERLFMFDHMEPADCEIAEENKLGIHIVPVTREVAATSWTRRFHRLFREEQTQ</sequence>
<dbReference type="Proteomes" id="UP001055093">
    <property type="component" value="Unassembled WGS sequence"/>
</dbReference>
<reference evidence="1" key="1">
    <citation type="journal article" date="2021" name="Front. Microbiol.">
        <title>Comprehensive Comparative Genomics and Phenotyping of Methylobacterium Species.</title>
        <authorList>
            <person name="Alessa O."/>
            <person name="Ogura Y."/>
            <person name="Fujitani Y."/>
            <person name="Takami H."/>
            <person name="Hayashi T."/>
            <person name="Sahin N."/>
            <person name="Tani A."/>
        </authorList>
    </citation>
    <scope>NUCLEOTIDE SEQUENCE</scope>
    <source>
        <strain evidence="1">DSM 14458</strain>
    </source>
</reference>
<reference evidence="1" key="2">
    <citation type="submission" date="2021-08" db="EMBL/GenBank/DDBJ databases">
        <authorList>
            <person name="Tani A."/>
            <person name="Ola A."/>
            <person name="Ogura Y."/>
            <person name="Katsura K."/>
            <person name="Hayashi T."/>
        </authorList>
    </citation>
    <scope>NUCLEOTIDE SEQUENCE</scope>
    <source>
        <strain evidence="1">DSM 14458</strain>
    </source>
</reference>
<proteinExistence type="predicted"/>
<gene>
    <name evidence="1" type="ORF">BGCPKDLD_4728</name>
</gene>
<organism evidence="1 2">
    <name type="scientific">Methylorubrum suomiense</name>
    <dbReference type="NCBI Taxonomy" id="144191"/>
    <lineage>
        <taxon>Bacteria</taxon>
        <taxon>Pseudomonadati</taxon>
        <taxon>Pseudomonadota</taxon>
        <taxon>Alphaproteobacteria</taxon>
        <taxon>Hyphomicrobiales</taxon>
        <taxon>Methylobacteriaceae</taxon>
        <taxon>Methylorubrum</taxon>
    </lineage>
</organism>
<keyword evidence="2" id="KW-1185">Reference proteome</keyword>
<dbReference type="SUPFAM" id="SSF109604">
    <property type="entry name" value="HD-domain/PDEase-like"/>
    <property type="match status" value="1"/>
</dbReference>
<dbReference type="EMBL" id="BPRE01000020">
    <property type="protein sequence ID" value="GJE78117.1"/>
    <property type="molecule type" value="Genomic_DNA"/>
</dbReference>
<evidence type="ECO:0000313" key="1">
    <source>
        <dbReference type="EMBL" id="GJE78117.1"/>
    </source>
</evidence>